<evidence type="ECO:0000259" key="1">
    <source>
        <dbReference type="Pfam" id="PF13392"/>
    </source>
</evidence>
<reference evidence="2" key="2">
    <citation type="submission" date="2015-07" db="EMBL/GenBank/DDBJ databases">
        <title>Plasmids, circular viruses and viroids from rat gut.</title>
        <authorList>
            <person name="Jorgensen T.J."/>
            <person name="Hansen M.A."/>
            <person name="Xu Z."/>
            <person name="Tabak M.A."/>
            <person name="Sorensen S.J."/>
            <person name="Hansen L.H."/>
        </authorList>
    </citation>
    <scope>NUCLEOTIDE SEQUENCE</scope>
    <source>
        <strain evidence="2">RGRH0325</strain>
    </source>
</reference>
<dbReference type="EMBL" id="LN852995">
    <property type="protein sequence ID" value="CRY94703.1"/>
    <property type="molecule type" value="Genomic_DNA"/>
</dbReference>
<name>A0A0H5PYR9_9ZZZZ</name>
<reference evidence="2" key="1">
    <citation type="submission" date="2015-06" db="EMBL/GenBank/DDBJ databases">
        <authorList>
            <person name="Joergensen T."/>
        </authorList>
    </citation>
    <scope>NUCLEOTIDE SEQUENCE</scope>
    <source>
        <strain evidence="2">RGRH0325</strain>
    </source>
</reference>
<protein>
    <recommendedName>
        <fullName evidence="1">HNH nuclease domain-containing protein</fullName>
    </recommendedName>
</protein>
<dbReference type="Gene3D" id="3.90.75.20">
    <property type="match status" value="1"/>
</dbReference>
<dbReference type="InterPro" id="IPR003615">
    <property type="entry name" value="HNH_nuc"/>
</dbReference>
<dbReference type="Pfam" id="PF13392">
    <property type="entry name" value="HNH_3"/>
    <property type="match status" value="1"/>
</dbReference>
<organism evidence="2">
    <name type="scientific">uncultured prokaryote</name>
    <dbReference type="NCBI Taxonomy" id="198431"/>
    <lineage>
        <taxon>unclassified sequences</taxon>
        <taxon>environmental samples</taxon>
    </lineage>
</organism>
<accession>A0A0H5PYR9</accession>
<feature type="domain" description="HNH nuclease" evidence="1">
    <location>
        <begin position="32"/>
        <end position="75"/>
    </location>
</feature>
<dbReference type="InterPro" id="IPR044925">
    <property type="entry name" value="His-Me_finger_sf"/>
</dbReference>
<evidence type="ECO:0000313" key="2">
    <source>
        <dbReference type="EMBL" id="CRY94703.1"/>
    </source>
</evidence>
<sequence length="76" mass="9030">MDDAEFFRIFRPMASFNGKGYRRVRIQGQTFKIHRLVATSFVPNPDNLPYVLHKDGDFTNNNYYNLVWSRTQSNQK</sequence>
<dbReference type="AlphaFoldDB" id="A0A0H5PYR9"/>
<proteinExistence type="predicted"/>
<dbReference type="SUPFAM" id="SSF54060">
    <property type="entry name" value="His-Me finger endonucleases"/>
    <property type="match status" value="1"/>
</dbReference>